<dbReference type="AlphaFoldDB" id="A0AA36I7E4"/>
<evidence type="ECO:0000313" key="3">
    <source>
        <dbReference type="Proteomes" id="UP001178507"/>
    </source>
</evidence>
<feature type="transmembrane region" description="Helical" evidence="1">
    <location>
        <begin position="111"/>
        <end position="136"/>
    </location>
</feature>
<feature type="transmembrane region" description="Helical" evidence="1">
    <location>
        <begin position="142"/>
        <end position="167"/>
    </location>
</feature>
<comment type="caution">
    <text evidence="2">The sequence shown here is derived from an EMBL/GenBank/DDBJ whole genome shotgun (WGS) entry which is preliminary data.</text>
</comment>
<feature type="transmembrane region" description="Helical" evidence="1">
    <location>
        <begin position="36"/>
        <end position="55"/>
    </location>
</feature>
<keyword evidence="3" id="KW-1185">Reference proteome</keyword>
<keyword evidence="1" id="KW-0812">Transmembrane</keyword>
<name>A0AA36I7E4_9DINO</name>
<proteinExistence type="predicted"/>
<evidence type="ECO:0000256" key="1">
    <source>
        <dbReference type="SAM" id="Phobius"/>
    </source>
</evidence>
<accession>A0AA36I7E4</accession>
<dbReference type="Proteomes" id="UP001178507">
    <property type="component" value="Unassembled WGS sequence"/>
</dbReference>
<keyword evidence="1" id="KW-1133">Transmembrane helix</keyword>
<organism evidence="2 3">
    <name type="scientific">Effrenium voratum</name>
    <dbReference type="NCBI Taxonomy" id="2562239"/>
    <lineage>
        <taxon>Eukaryota</taxon>
        <taxon>Sar</taxon>
        <taxon>Alveolata</taxon>
        <taxon>Dinophyceae</taxon>
        <taxon>Suessiales</taxon>
        <taxon>Symbiodiniaceae</taxon>
        <taxon>Effrenium</taxon>
    </lineage>
</organism>
<keyword evidence="1" id="KW-0472">Membrane</keyword>
<protein>
    <submittedName>
        <fullName evidence="2">Uncharacterized protein</fullName>
    </submittedName>
</protein>
<sequence length="170" mass="18930">MPPAMTFVRRILPAAKDPADDDPDAGRIRERLCSDVLNTSVMSAIIGGFALSNLQQGGYEFEEGLHLAIYLFSFGAVHACTCSALTSAFVYRHVNNLPEAKLLAWSVKYWWLPYLPLGKFAMGCVSYMISVILISYRDLEMFASWQIAALVFGIMSMSMVFLTVITLQRS</sequence>
<feature type="transmembrane region" description="Helical" evidence="1">
    <location>
        <begin position="67"/>
        <end position="91"/>
    </location>
</feature>
<gene>
    <name evidence="2" type="ORF">EVOR1521_LOCUS9796</name>
</gene>
<evidence type="ECO:0000313" key="2">
    <source>
        <dbReference type="EMBL" id="CAJ1382422.1"/>
    </source>
</evidence>
<dbReference type="EMBL" id="CAUJNA010000902">
    <property type="protein sequence ID" value="CAJ1382422.1"/>
    <property type="molecule type" value="Genomic_DNA"/>
</dbReference>
<reference evidence="2" key="1">
    <citation type="submission" date="2023-08" db="EMBL/GenBank/DDBJ databases">
        <authorList>
            <person name="Chen Y."/>
            <person name="Shah S."/>
            <person name="Dougan E. K."/>
            <person name="Thang M."/>
            <person name="Chan C."/>
        </authorList>
    </citation>
    <scope>NUCLEOTIDE SEQUENCE</scope>
</reference>